<evidence type="ECO:0000256" key="1">
    <source>
        <dbReference type="SAM" id="MobiDB-lite"/>
    </source>
</evidence>
<dbReference type="AlphaFoldDB" id="A0A1I7VC30"/>
<proteinExistence type="predicted"/>
<dbReference type="InterPro" id="IPR013087">
    <property type="entry name" value="Znf_C2H2_type"/>
</dbReference>
<feature type="domain" description="C2H2-type" evidence="2">
    <location>
        <begin position="217"/>
        <end position="238"/>
    </location>
</feature>
<name>A0A1I7VC30_LOALO</name>
<dbReference type="PROSITE" id="PS00028">
    <property type="entry name" value="ZINC_FINGER_C2H2_1"/>
    <property type="match status" value="1"/>
</dbReference>
<evidence type="ECO:0000259" key="2">
    <source>
        <dbReference type="PROSITE" id="PS00028"/>
    </source>
</evidence>
<dbReference type="WBParaSite" id="EN70_12150">
    <property type="protein sequence ID" value="EN70_12150"/>
    <property type="gene ID" value="EN70_12150"/>
</dbReference>
<dbReference type="InParanoid" id="A0A1I7VC30"/>
<reference evidence="3" key="1">
    <citation type="submission" date="2012-04" db="EMBL/GenBank/DDBJ databases">
        <title>The Genome Sequence of Loa loa.</title>
        <authorList>
            <consortium name="The Broad Institute Genome Sequencing Platform"/>
            <consortium name="Broad Institute Genome Sequencing Center for Infectious Disease"/>
            <person name="Nutman T.B."/>
            <person name="Fink D.L."/>
            <person name="Russ C."/>
            <person name="Young S."/>
            <person name="Zeng Q."/>
            <person name="Gargeya S."/>
            <person name="Alvarado L."/>
            <person name="Berlin A."/>
            <person name="Chapman S.B."/>
            <person name="Chen Z."/>
            <person name="Freedman E."/>
            <person name="Gellesch M."/>
            <person name="Goldberg J."/>
            <person name="Griggs A."/>
            <person name="Gujja S."/>
            <person name="Heilman E.R."/>
            <person name="Heiman D."/>
            <person name="Howarth C."/>
            <person name="Mehta T."/>
            <person name="Neiman D."/>
            <person name="Pearson M."/>
            <person name="Roberts A."/>
            <person name="Saif S."/>
            <person name="Shea T."/>
            <person name="Shenoy N."/>
            <person name="Sisk P."/>
            <person name="Stolte C."/>
            <person name="Sykes S."/>
            <person name="White J."/>
            <person name="Yandava C."/>
            <person name="Haas B."/>
            <person name="Henn M.R."/>
            <person name="Nusbaum C."/>
            <person name="Birren B."/>
        </authorList>
    </citation>
    <scope>NUCLEOTIDE SEQUENCE [LARGE SCALE GENOMIC DNA]</scope>
</reference>
<sequence length="326" mass="36978">MEFTFENVDQIGPNLPNLGDLKNYLREEKPLYYQALEKYLRNAARLINDLRAKLERSEHEAHDGGRVEGTQPENEEDLVPHPLEQQQCEEQEMIEPVPALVHDEAEGGEEDEIAEWSQVPHEPSLNEEVVNAVPRAPVVVRKRREVIAAREIVLRSRTIQVPIVEEVGHEAVPASPVAFHVPVVEGLPAHYQELLVVPEIDPYKIIRNDDGSVIIGCGMCPKEFGTLKGWRIHAAKMHTQNGFCHKCGHFVRMPHVRTIEEIAAMMELHSLEWCPKATKVVISERAAKRRRLELVGRNNEAEHYYIPGRCAVMAAVLVLPMPQAKR</sequence>
<organism evidence="3 4">
    <name type="scientific">Loa loa</name>
    <name type="common">Eye worm</name>
    <name type="synonym">Filaria loa</name>
    <dbReference type="NCBI Taxonomy" id="7209"/>
    <lineage>
        <taxon>Eukaryota</taxon>
        <taxon>Metazoa</taxon>
        <taxon>Ecdysozoa</taxon>
        <taxon>Nematoda</taxon>
        <taxon>Chromadorea</taxon>
        <taxon>Rhabditida</taxon>
        <taxon>Spirurina</taxon>
        <taxon>Spiruromorpha</taxon>
        <taxon>Filarioidea</taxon>
        <taxon>Onchocercidae</taxon>
        <taxon>Loa</taxon>
    </lineage>
</organism>
<keyword evidence="3" id="KW-1185">Reference proteome</keyword>
<gene>
    <name evidence="4" type="primary">LOAG_15069</name>
</gene>
<reference evidence="4" key="2">
    <citation type="submission" date="2016-11" db="UniProtKB">
        <authorList>
            <consortium name="WormBaseParasite"/>
        </authorList>
    </citation>
    <scope>IDENTIFICATION</scope>
</reference>
<feature type="compositionally biased region" description="Basic and acidic residues" evidence="1">
    <location>
        <begin position="56"/>
        <end position="66"/>
    </location>
</feature>
<protein>
    <submittedName>
        <fullName evidence="4">C2H2-type domain-containing protein</fullName>
    </submittedName>
</protein>
<accession>A0A1I7VC30</accession>
<evidence type="ECO:0000313" key="4">
    <source>
        <dbReference type="WBParaSite" id="EN70_12150"/>
    </source>
</evidence>
<feature type="region of interest" description="Disordered" evidence="1">
    <location>
        <begin position="56"/>
        <end position="80"/>
    </location>
</feature>
<evidence type="ECO:0000313" key="3">
    <source>
        <dbReference type="Proteomes" id="UP000095285"/>
    </source>
</evidence>
<dbReference type="Proteomes" id="UP000095285">
    <property type="component" value="Unassembled WGS sequence"/>
</dbReference>